<reference evidence="5 6" key="1">
    <citation type="submission" date="2019-05" db="EMBL/GenBank/DDBJ databases">
        <title>Genome sequences of Thalassotalea litorea 1K03283.</title>
        <authorList>
            <person name="Zhang D."/>
        </authorList>
    </citation>
    <scope>NUCLEOTIDE SEQUENCE [LARGE SCALE GENOMIC DNA]</scope>
    <source>
        <strain evidence="5 6">MCCC 1K03283</strain>
    </source>
</reference>
<dbReference type="Pfam" id="PF00392">
    <property type="entry name" value="GntR"/>
    <property type="match status" value="1"/>
</dbReference>
<evidence type="ECO:0000256" key="2">
    <source>
        <dbReference type="ARBA" id="ARBA00023125"/>
    </source>
</evidence>
<dbReference type="PRINTS" id="PR00035">
    <property type="entry name" value="HTHGNTR"/>
</dbReference>
<dbReference type="SMART" id="SM00895">
    <property type="entry name" value="FCD"/>
    <property type="match status" value="1"/>
</dbReference>
<proteinExistence type="predicted"/>
<evidence type="ECO:0000313" key="6">
    <source>
        <dbReference type="Proteomes" id="UP000307790"/>
    </source>
</evidence>
<sequence length="244" mass="27251">MKNRRLFWQIVDQIEEQIDAGAYPVGSRLPPERVLAETFSVSRPTIREAIIALEVRGRVEVKTSSGVYVLESGKDQKDGPSISAFELTQARALVEGEAAALAASIITDEELERLQQTLLQMDSGNNPEQADKEFHNIISSATRNNALQLTIAGLWAQRESNKDIQAAYKGVCSQSDAERLREHTSIYQALKNRDSQGARSAMHAHFNRLINSLFEASEAKALEEVRRKTSQTRDLYSLNHLVKS</sequence>
<dbReference type="Proteomes" id="UP000307790">
    <property type="component" value="Unassembled WGS sequence"/>
</dbReference>
<dbReference type="InterPro" id="IPR036390">
    <property type="entry name" value="WH_DNA-bd_sf"/>
</dbReference>
<feature type="domain" description="HTH gntR-type" evidence="4">
    <location>
        <begin position="4"/>
        <end position="72"/>
    </location>
</feature>
<dbReference type="AlphaFoldDB" id="A0A5R9IR17"/>
<dbReference type="PANTHER" id="PTHR43537">
    <property type="entry name" value="TRANSCRIPTIONAL REGULATOR, GNTR FAMILY"/>
    <property type="match status" value="1"/>
</dbReference>
<dbReference type="RefSeq" id="WP_138319327.1">
    <property type="nucleotide sequence ID" value="NZ_VCBC01000006.1"/>
</dbReference>
<dbReference type="CDD" id="cd07377">
    <property type="entry name" value="WHTH_GntR"/>
    <property type="match status" value="1"/>
</dbReference>
<keyword evidence="2" id="KW-0238">DNA-binding</keyword>
<dbReference type="InterPro" id="IPR008920">
    <property type="entry name" value="TF_FadR/GntR_C"/>
</dbReference>
<dbReference type="Gene3D" id="1.20.120.530">
    <property type="entry name" value="GntR ligand-binding domain-like"/>
    <property type="match status" value="1"/>
</dbReference>
<name>A0A5R9IR17_9GAMM</name>
<dbReference type="GO" id="GO:0003677">
    <property type="term" value="F:DNA binding"/>
    <property type="evidence" value="ECO:0007669"/>
    <property type="project" value="UniProtKB-KW"/>
</dbReference>
<dbReference type="SUPFAM" id="SSF48008">
    <property type="entry name" value="GntR ligand-binding domain-like"/>
    <property type="match status" value="1"/>
</dbReference>
<keyword evidence="1" id="KW-0805">Transcription regulation</keyword>
<gene>
    <name evidence="5" type="ORF">FE810_06965</name>
</gene>
<dbReference type="PROSITE" id="PS50949">
    <property type="entry name" value="HTH_GNTR"/>
    <property type="match status" value="1"/>
</dbReference>
<evidence type="ECO:0000256" key="1">
    <source>
        <dbReference type="ARBA" id="ARBA00023015"/>
    </source>
</evidence>
<dbReference type="OrthoDB" id="5450856at2"/>
<keyword evidence="3" id="KW-0804">Transcription</keyword>
<evidence type="ECO:0000313" key="5">
    <source>
        <dbReference type="EMBL" id="TLU65666.1"/>
    </source>
</evidence>
<dbReference type="EMBL" id="VCBC01000006">
    <property type="protein sequence ID" value="TLU65666.1"/>
    <property type="molecule type" value="Genomic_DNA"/>
</dbReference>
<evidence type="ECO:0000256" key="3">
    <source>
        <dbReference type="ARBA" id="ARBA00023163"/>
    </source>
</evidence>
<protein>
    <submittedName>
        <fullName evidence="5">FadR family transcriptional regulator</fullName>
    </submittedName>
</protein>
<dbReference type="SMART" id="SM00345">
    <property type="entry name" value="HTH_GNTR"/>
    <property type="match status" value="1"/>
</dbReference>
<keyword evidence="6" id="KW-1185">Reference proteome</keyword>
<organism evidence="5 6">
    <name type="scientific">Thalassotalea litorea</name>
    <dbReference type="NCBI Taxonomy" id="2020715"/>
    <lineage>
        <taxon>Bacteria</taxon>
        <taxon>Pseudomonadati</taxon>
        <taxon>Pseudomonadota</taxon>
        <taxon>Gammaproteobacteria</taxon>
        <taxon>Alteromonadales</taxon>
        <taxon>Colwelliaceae</taxon>
        <taxon>Thalassotalea</taxon>
    </lineage>
</organism>
<dbReference type="Gene3D" id="1.10.10.10">
    <property type="entry name" value="Winged helix-like DNA-binding domain superfamily/Winged helix DNA-binding domain"/>
    <property type="match status" value="1"/>
</dbReference>
<comment type="caution">
    <text evidence="5">The sequence shown here is derived from an EMBL/GenBank/DDBJ whole genome shotgun (WGS) entry which is preliminary data.</text>
</comment>
<evidence type="ECO:0000259" key="4">
    <source>
        <dbReference type="PROSITE" id="PS50949"/>
    </source>
</evidence>
<dbReference type="InterPro" id="IPR036388">
    <property type="entry name" value="WH-like_DNA-bd_sf"/>
</dbReference>
<dbReference type="PANTHER" id="PTHR43537:SF5">
    <property type="entry name" value="UXU OPERON TRANSCRIPTIONAL REGULATOR"/>
    <property type="match status" value="1"/>
</dbReference>
<accession>A0A5R9IR17</accession>
<dbReference type="InterPro" id="IPR011711">
    <property type="entry name" value="GntR_C"/>
</dbReference>
<dbReference type="GO" id="GO:0003700">
    <property type="term" value="F:DNA-binding transcription factor activity"/>
    <property type="evidence" value="ECO:0007669"/>
    <property type="project" value="InterPro"/>
</dbReference>
<dbReference type="SUPFAM" id="SSF46785">
    <property type="entry name" value="Winged helix' DNA-binding domain"/>
    <property type="match status" value="1"/>
</dbReference>
<dbReference type="InterPro" id="IPR000524">
    <property type="entry name" value="Tscrpt_reg_HTH_GntR"/>
</dbReference>
<dbReference type="Pfam" id="PF07729">
    <property type="entry name" value="FCD"/>
    <property type="match status" value="1"/>
</dbReference>